<name>A0A9X2YCN6_9MYCO</name>
<dbReference type="RefSeq" id="WP_264014339.1">
    <property type="nucleotide sequence ID" value="NZ_JACKSJ010000163.1"/>
</dbReference>
<evidence type="ECO:0000313" key="2">
    <source>
        <dbReference type="EMBL" id="MCV7172163.1"/>
    </source>
</evidence>
<comment type="caution">
    <text evidence="2">The sequence shown here is derived from an EMBL/GenBank/DDBJ whole genome shotgun (WGS) entry which is preliminary data.</text>
</comment>
<dbReference type="InterPro" id="IPR025358">
    <property type="entry name" value="DUF4262"/>
</dbReference>
<accession>A0A9X2YCN6</accession>
<protein>
    <submittedName>
        <fullName evidence="2">DUF4262 domain-containing protein</fullName>
    </submittedName>
</protein>
<dbReference type="AlphaFoldDB" id="A0A9X2YCN6"/>
<gene>
    <name evidence="2" type="ORF">H7I41_19790</name>
</gene>
<dbReference type="Pfam" id="PF14081">
    <property type="entry name" value="DUF4262"/>
    <property type="match status" value="1"/>
</dbReference>
<dbReference type="EMBL" id="JACKSJ010000163">
    <property type="protein sequence ID" value="MCV7172163.1"/>
    <property type="molecule type" value="Genomic_DNA"/>
</dbReference>
<evidence type="ECO:0000256" key="1">
    <source>
        <dbReference type="SAM" id="MobiDB-lite"/>
    </source>
</evidence>
<feature type="region of interest" description="Disordered" evidence="1">
    <location>
        <begin position="135"/>
        <end position="155"/>
    </location>
</feature>
<keyword evidence="3" id="KW-1185">Reference proteome</keyword>
<evidence type="ECO:0000313" key="3">
    <source>
        <dbReference type="Proteomes" id="UP001140293"/>
    </source>
</evidence>
<proteinExistence type="predicted"/>
<sequence length="155" mass="17321">MCWQCDHPEASLDDYLDVLYDKVVEHGWAVQFVESERNPFSYTVGLHECGLPELLVTGVDPPRALQVLNAVADYCVCEEPPAPGDEIELPDGVQLEVVEVAQPDAHLGMAINLYGRDVRALQLVWSDRRGRWPWSADFNPGGRRQPVLGPRTQNA</sequence>
<dbReference type="Proteomes" id="UP001140293">
    <property type="component" value="Unassembled WGS sequence"/>
</dbReference>
<organism evidence="2 3">
    <name type="scientific">[Mycobacterium] manitobense</name>
    <dbReference type="NCBI Taxonomy" id="190147"/>
    <lineage>
        <taxon>Bacteria</taxon>
        <taxon>Bacillati</taxon>
        <taxon>Actinomycetota</taxon>
        <taxon>Actinomycetes</taxon>
        <taxon>Mycobacteriales</taxon>
        <taxon>Mycobacteriaceae</taxon>
        <taxon>Mycolicibacterium</taxon>
    </lineage>
</organism>
<reference evidence="2" key="2">
    <citation type="journal article" date="2022" name="BMC Genomics">
        <title>Comparative genome analysis of mycobacteria focusing on tRNA and non-coding RNA.</title>
        <authorList>
            <person name="Behra P.R.K."/>
            <person name="Pettersson B.M.F."/>
            <person name="Ramesh M."/>
            <person name="Das S."/>
            <person name="Dasgupta S."/>
            <person name="Kirsebom L.A."/>
        </authorList>
    </citation>
    <scope>NUCLEOTIDE SEQUENCE</scope>
    <source>
        <strain evidence="2">DSM 44615</strain>
    </source>
</reference>
<reference evidence="2" key="1">
    <citation type="submission" date="2020-07" db="EMBL/GenBank/DDBJ databases">
        <authorList>
            <person name="Pettersson B.M.F."/>
            <person name="Behra P.R.K."/>
            <person name="Ramesh M."/>
            <person name="Das S."/>
            <person name="Dasgupta S."/>
            <person name="Kirsebom L.A."/>
        </authorList>
    </citation>
    <scope>NUCLEOTIDE SEQUENCE</scope>
    <source>
        <strain evidence="2">DSM 44615</strain>
    </source>
</reference>